<name>A0A4C1Y3X9_EUMVA</name>
<protein>
    <submittedName>
        <fullName evidence="2">Uncharacterized protein</fullName>
    </submittedName>
</protein>
<evidence type="ECO:0000313" key="3">
    <source>
        <dbReference type="Proteomes" id="UP000299102"/>
    </source>
</evidence>
<evidence type="ECO:0000313" key="2">
    <source>
        <dbReference type="EMBL" id="GBP69259.1"/>
    </source>
</evidence>
<organism evidence="2 3">
    <name type="scientific">Eumeta variegata</name>
    <name type="common">Bagworm moth</name>
    <name type="synonym">Eumeta japonica</name>
    <dbReference type="NCBI Taxonomy" id="151549"/>
    <lineage>
        <taxon>Eukaryota</taxon>
        <taxon>Metazoa</taxon>
        <taxon>Ecdysozoa</taxon>
        <taxon>Arthropoda</taxon>
        <taxon>Hexapoda</taxon>
        <taxon>Insecta</taxon>
        <taxon>Pterygota</taxon>
        <taxon>Neoptera</taxon>
        <taxon>Endopterygota</taxon>
        <taxon>Lepidoptera</taxon>
        <taxon>Glossata</taxon>
        <taxon>Ditrysia</taxon>
        <taxon>Tineoidea</taxon>
        <taxon>Psychidae</taxon>
        <taxon>Oiketicinae</taxon>
        <taxon>Eumeta</taxon>
    </lineage>
</organism>
<keyword evidence="3" id="KW-1185">Reference proteome</keyword>
<sequence>MDEPQPINNTEVTRSLIEEERRIAHDNKKANLGIIQIQKILHYNLLIEKRGDRCSTKRTEPTARASLTERDIERNGTMTSTLSCTQPVISIEAVRIKPRGGDDDATWLVTRSGRRRRKFSKRKKLVSEDVLKYEKSLKT</sequence>
<gene>
    <name evidence="2" type="ORF">EVAR_56803_1</name>
</gene>
<accession>A0A4C1Y3X9</accession>
<evidence type="ECO:0000256" key="1">
    <source>
        <dbReference type="SAM" id="MobiDB-lite"/>
    </source>
</evidence>
<comment type="caution">
    <text evidence="2">The sequence shown here is derived from an EMBL/GenBank/DDBJ whole genome shotgun (WGS) entry which is preliminary data.</text>
</comment>
<dbReference type="Proteomes" id="UP000299102">
    <property type="component" value="Unassembled WGS sequence"/>
</dbReference>
<dbReference type="AlphaFoldDB" id="A0A4C1Y3X9"/>
<reference evidence="2 3" key="1">
    <citation type="journal article" date="2019" name="Commun. Biol.">
        <title>The bagworm genome reveals a unique fibroin gene that provides high tensile strength.</title>
        <authorList>
            <person name="Kono N."/>
            <person name="Nakamura H."/>
            <person name="Ohtoshi R."/>
            <person name="Tomita M."/>
            <person name="Numata K."/>
            <person name="Arakawa K."/>
        </authorList>
    </citation>
    <scope>NUCLEOTIDE SEQUENCE [LARGE SCALE GENOMIC DNA]</scope>
</reference>
<feature type="compositionally biased region" description="Basic and acidic residues" evidence="1">
    <location>
        <begin position="53"/>
        <end position="74"/>
    </location>
</feature>
<feature type="region of interest" description="Disordered" evidence="1">
    <location>
        <begin position="53"/>
        <end position="79"/>
    </location>
</feature>
<proteinExistence type="predicted"/>
<dbReference type="EMBL" id="BGZK01001035">
    <property type="protein sequence ID" value="GBP69259.1"/>
    <property type="molecule type" value="Genomic_DNA"/>
</dbReference>